<sequence length="62" mass="6769">MVYRFTGSLFIDRDYSASAAKKLLHIGTALHIATGVGASRFFVFGKFTFKALGNGSYIGYIN</sequence>
<dbReference type="AlphaFoldDB" id="A0A919XIV5"/>
<comment type="caution">
    <text evidence="1">The sequence shown here is derived from an EMBL/GenBank/DDBJ whole genome shotgun (WGS) entry which is preliminary data.</text>
</comment>
<protein>
    <submittedName>
        <fullName evidence="1">Uncharacterized protein</fullName>
    </submittedName>
</protein>
<name>A0A919XIV5_9BACL</name>
<dbReference type="Proteomes" id="UP000679779">
    <property type="component" value="Unassembled WGS sequence"/>
</dbReference>
<reference evidence="1" key="1">
    <citation type="submission" date="2021-03" db="EMBL/GenBank/DDBJ databases">
        <title>Antimicrobial resistance genes in bacteria isolated from Japanese honey, and their potential for conferring macrolide and lincosamide resistance in the American foulbrood pathogen Paenibacillus larvae.</title>
        <authorList>
            <person name="Okamoto M."/>
            <person name="Kumagai M."/>
            <person name="Kanamori H."/>
            <person name="Takamatsu D."/>
        </authorList>
    </citation>
    <scope>NUCLEOTIDE SEQUENCE</scope>
    <source>
        <strain evidence="1">J2TS6</strain>
    </source>
</reference>
<proteinExistence type="predicted"/>
<evidence type="ECO:0000313" key="2">
    <source>
        <dbReference type="Proteomes" id="UP000679779"/>
    </source>
</evidence>
<organism evidence="1 2">
    <name type="scientific">Paenibacillus albilobatus</name>
    <dbReference type="NCBI Taxonomy" id="2716884"/>
    <lineage>
        <taxon>Bacteria</taxon>
        <taxon>Bacillati</taxon>
        <taxon>Bacillota</taxon>
        <taxon>Bacilli</taxon>
        <taxon>Bacillales</taxon>
        <taxon>Paenibacillaceae</taxon>
        <taxon>Paenibacillus</taxon>
    </lineage>
</organism>
<dbReference type="EMBL" id="BORQ01000003">
    <property type="protein sequence ID" value="GIO31680.1"/>
    <property type="molecule type" value="Genomic_DNA"/>
</dbReference>
<accession>A0A919XIV5</accession>
<evidence type="ECO:0000313" key="1">
    <source>
        <dbReference type="EMBL" id="GIO31680.1"/>
    </source>
</evidence>
<gene>
    <name evidence="1" type="ORF">J2TS6_28210</name>
</gene>
<keyword evidence="2" id="KW-1185">Reference proteome</keyword>